<dbReference type="GO" id="GO:0001510">
    <property type="term" value="P:RNA methylation"/>
    <property type="evidence" value="ECO:0007669"/>
    <property type="project" value="InterPro"/>
</dbReference>
<proteinExistence type="inferred from homology"/>
<evidence type="ECO:0000256" key="1">
    <source>
        <dbReference type="ARBA" id="ARBA00002724"/>
    </source>
</evidence>
<dbReference type="PRINTS" id="PR02008">
    <property type="entry name" value="RCMTFAMILY"/>
</dbReference>
<dbReference type="InterPro" id="IPR023267">
    <property type="entry name" value="RCMT"/>
</dbReference>
<comment type="catalytic activity">
    <reaction evidence="13">
        <text>cytidine(967) in 16S rRNA + S-adenosyl-L-methionine = 5-methylcytidine(967) in 16S rRNA + S-adenosyl-L-homocysteine + H(+)</text>
        <dbReference type="Rhea" id="RHEA:42748"/>
        <dbReference type="Rhea" id="RHEA-COMP:10219"/>
        <dbReference type="Rhea" id="RHEA-COMP:10220"/>
        <dbReference type="ChEBI" id="CHEBI:15378"/>
        <dbReference type="ChEBI" id="CHEBI:57856"/>
        <dbReference type="ChEBI" id="CHEBI:59789"/>
        <dbReference type="ChEBI" id="CHEBI:74483"/>
        <dbReference type="ChEBI" id="CHEBI:82748"/>
        <dbReference type="EC" id="2.1.1.176"/>
    </reaction>
</comment>
<evidence type="ECO:0000256" key="6">
    <source>
        <dbReference type="ARBA" id="ARBA00022552"/>
    </source>
</evidence>
<comment type="subcellular location">
    <subcellularLocation>
        <location evidence="2">Cytoplasm</location>
    </subcellularLocation>
</comment>
<dbReference type="InterPro" id="IPR018314">
    <property type="entry name" value="RsmB/NOL1/NOP2-like_CS"/>
</dbReference>
<dbReference type="InterPro" id="IPR029063">
    <property type="entry name" value="SAM-dependent_MTases_sf"/>
</dbReference>
<evidence type="ECO:0000256" key="12">
    <source>
        <dbReference type="ARBA" id="ARBA00031088"/>
    </source>
</evidence>
<dbReference type="GO" id="GO:0003723">
    <property type="term" value="F:RNA binding"/>
    <property type="evidence" value="ECO:0007669"/>
    <property type="project" value="UniProtKB-UniRule"/>
</dbReference>
<evidence type="ECO:0000256" key="14">
    <source>
        <dbReference type="PROSITE-ProRule" id="PRU01023"/>
    </source>
</evidence>
<comment type="function">
    <text evidence="1">Specifically methylates the cytosine at position 967 (m5C967) of 16S rRNA.</text>
</comment>
<keyword evidence="9 14" id="KW-0949">S-adenosyl-L-methionine</keyword>
<dbReference type="EC" id="2.1.1.176" evidence="4"/>
<dbReference type="PANTHER" id="PTHR22807:SF61">
    <property type="entry name" value="NOL1_NOP2_SUN FAMILY PROTEIN _ ANTITERMINATION NUSB DOMAIN-CONTAINING PROTEIN"/>
    <property type="match status" value="1"/>
</dbReference>
<feature type="binding site" evidence="14">
    <location>
        <begin position="253"/>
        <end position="259"/>
    </location>
    <ligand>
        <name>S-adenosyl-L-methionine</name>
        <dbReference type="ChEBI" id="CHEBI:59789"/>
    </ligand>
</feature>
<gene>
    <name evidence="16" type="ORF">MESMUL_06540</name>
</gene>
<keyword evidence="5" id="KW-0963">Cytoplasm</keyword>
<dbReference type="GO" id="GO:0005737">
    <property type="term" value="C:cytoplasm"/>
    <property type="evidence" value="ECO:0007669"/>
    <property type="project" value="UniProtKB-SubCell"/>
</dbReference>
<dbReference type="InterPro" id="IPR035926">
    <property type="entry name" value="NusB-like_sf"/>
</dbReference>
<dbReference type="Pfam" id="PF22458">
    <property type="entry name" value="RsmF-B_ferredox"/>
    <property type="match status" value="1"/>
</dbReference>
<keyword evidence="7 14" id="KW-0489">Methyltransferase</keyword>
<keyword evidence="17" id="KW-1185">Reference proteome</keyword>
<comment type="caution">
    <text evidence="16">The sequence shown here is derived from an EMBL/GenBank/DDBJ whole genome shotgun (WGS) entry which is preliminary data.</text>
</comment>
<accession>A0A388SD00</accession>
<evidence type="ECO:0000256" key="4">
    <source>
        <dbReference type="ARBA" id="ARBA00012140"/>
    </source>
</evidence>
<dbReference type="EMBL" id="BGZJ01000001">
    <property type="protein sequence ID" value="GBO93300.1"/>
    <property type="molecule type" value="Genomic_DNA"/>
</dbReference>
<name>A0A388SD00_9BURK</name>
<dbReference type="RefSeq" id="WP_116269701.1">
    <property type="nucleotide sequence ID" value="NZ_BGZJ01000001.1"/>
</dbReference>
<dbReference type="PROSITE" id="PS51686">
    <property type="entry name" value="SAM_MT_RSMB_NOP"/>
    <property type="match status" value="1"/>
</dbReference>
<dbReference type="NCBIfam" id="NF008149">
    <property type="entry name" value="PRK10901.1"/>
    <property type="match status" value="1"/>
</dbReference>
<feature type="binding site" evidence="14">
    <location>
        <position position="275"/>
    </location>
    <ligand>
        <name>S-adenosyl-L-methionine</name>
        <dbReference type="ChEBI" id="CHEBI:59789"/>
    </ligand>
</feature>
<evidence type="ECO:0000313" key="16">
    <source>
        <dbReference type="EMBL" id="GBO93300.1"/>
    </source>
</evidence>
<dbReference type="InterPro" id="IPR049560">
    <property type="entry name" value="MeTrfase_RsmB-F_NOP2_cat"/>
</dbReference>
<evidence type="ECO:0000256" key="3">
    <source>
        <dbReference type="ARBA" id="ARBA00007494"/>
    </source>
</evidence>
<keyword evidence="10 14" id="KW-0694">RNA-binding</keyword>
<feature type="domain" description="SAM-dependent MTase RsmB/NOP-type" evidence="15">
    <location>
        <begin position="165"/>
        <end position="431"/>
    </location>
</feature>
<sequence>MSSANLATVFLHSLDIQQAMMEGHSLDHALERDLKNVEDPVLRAAIQAVSYDTVRHLAASWKVIEHFANRPPAQPVTALLETAIARMIEHPDKDFVTVDQAVKAARENPSTRPSAGFINAILRRFGRERDSLMEWLGEQESVRFNIPDWWYSRYKKSMGKAAKDVLELQQSKAPLTLCVNARKTNADAYIAELKKAGIEAYRSGMYAVTLKEALPVREIPGFAEGVVSVQDAGSQLAVQTLDPKDGEIVLDACAAPGGKSTHMLELADIELTAVEISPSRTEAIHENLKRLGLEATVRNADAADIHSWWDRRKFDAILLDAPCTASGVARRHPDIPWQHVEHDVSRMSRTQKQLLETLWPLVKKDGRLLYCVCSVFPEEGKLQIESFLRRHPEAYCPVPPRLLMPHEDLSGDWTEEPLVHDGYFIALIKYRNN</sequence>
<dbReference type="Pfam" id="PF01029">
    <property type="entry name" value="NusB"/>
    <property type="match status" value="1"/>
</dbReference>
<evidence type="ECO:0000256" key="5">
    <source>
        <dbReference type="ARBA" id="ARBA00022490"/>
    </source>
</evidence>
<dbReference type="Gene3D" id="3.40.50.150">
    <property type="entry name" value="Vaccinia Virus protein VP39"/>
    <property type="match status" value="1"/>
</dbReference>
<dbReference type="GO" id="GO:0008173">
    <property type="term" value="F:RNA methyltransferase activity"/>
    <property type="evidence" value="ECO:0007669"/>
    <property type="project" value="InterPro"/>
</dbReference>
<feature type="binding site" evidence="14">
    <location>
        <position position="301"/>
    </location>
    <ligand>
        <name>S-adenosyl-L-methionine</name>
        <dbReference type="ChEBI" id="CHEBI:59789"/>
    </ligand>
</feature>
<evidence type="ECO:0000313" key="17">
    <source>
        <dbReference type="Proteomes" id="UP000266091"/>
    </source>
</evidence>
<evidence type="ECO:0000256" key="2">
    <source>
        <dbReference type="ARBA" id="ARBA00004496"/>
    </source>
</evidence>
<dbReference type="SUPFAM" id="SSF48013">
    <property type="entry name" value="NusB-like"/>
    <property type="match status" value="1"/>
</dbReference>
<keyword evidence="8 14" id="KW-0808">Transferase</keyword>
<keyword evidence="6" id="KW-0698">rRNA processing</keyword>
<dbReference type="SUPFAM" id="SSF53335">
    <property type="entry name" value="S-adenosyl-L-methionine-dependent methyltransferases"/>
    <property type="match status" value="1"/>
</dbReference>
<dbReference type="PANTHER" id="PTHR22807">
    <property type="entry name" value="NOP2 YEAST -RELATED NOL1/NOP2/FMU SUN DOMAIN-CONTAINING"/>
    <property type="match status" value="1"/>
</dbReference>
<evidence type="ECO:0000256" key="11">
    <source>
        <dbReference type="ARBA" id="ARBA00030399"/>
    </source>
</evidence>
<protein>
    <recommendedName>
        <fullName evidence="4">16S rRNA (cytosine(967)-C(5))-methyltransferase</fullName>
        <ecNumber evidence="4">2.1.1.176</ecNumber>
    </recommendedName>
    <alternativeName>
        <fullName evidence="11">16S rRNA m5C967 methyltransferase</fullName>
    </alternativeName>
    <alternativeName>
        <fullName evidence="12">rRNA (cytosine-C(5)-)-methyltransferase RsmB</fullName>
    </alternativeName>
</protein>
<feature type="binding site" evidence="14">
    <location>
        <position position="320"/>
    </location>
    <ligand>
        <name>S-adenosyl-L-methionine</name>
        <dbReference type="ChEBI" id="CHEBI:59789"/>
    </ligand>
</feature>
<dbReference type="Gene3D" id="3.30.70.1170">
    <property type="entry name" value="Sun protein, domain 3"/>
    <property type="match status" value="1"/>
</dbReference>
<evidence type="ECO:0000256" key="10">
    <source>
        <dbReference type="ARBA" id="ARBA00022884"/>
    </source>
</evidence>
<dbReference type="PROSITE" id="PS01153">
    <property type="entry name" value="NOL1_NOP2_SUN"/>
    <property type="match status" value="1"/>
</dbReference>
<dbReference type="AlphaFoldDB" id="A0A388SD00"/>
<evidence type="ECO:0000256" key="13">
    <source>
        <dbReference type="ARBA" id="ARBA00047283"/>
    </source>
</evidence>
<dbReference type="OrthoDB" id="9810297at2"/>
<dbReference type="CDD" id="cd02440">
    <property type="entry name" value="AdoMet_MTases"/>
    <property type="match status" value="1"/>
</dbReference>
<comment type="similarity">
    <text evidence="3 14">Belongs to the class I-like SAM-binding methyltransferase superfamily. RsmB/NOP family.</text>
</comment>
<dbReference type="InterPro" id="IPR006027">
    <property type="entry name" value="NusB_RsmB_TIM44"/>
</dbReference>
<organism evidence="16 17">
    <name type="scientific">Mesosutterella multiformis</name>
    <dbReference type="NCBI Taxonomy" id="2259133"/>
    <lineage>
        <taxon>Bacteria</taxon>
        <taxon>Pseudomonadati</taxon>
        <taxon>Pseudomonadota</taxon>
        <taxon>Betaproteobacteria</taxon>
        <taxon>Burkholderiales</taxon>
        <taxon>Sutterellaceae</taxon>
        <taxon>Mesosutterella</taxon>
    </lineage>
</organism>
<reference evidence="16 17" key="1">
    <citation type="journal article" date="2018" name="Int. J. Syst. Evol. Microbiol.">
        <title>Mesosutterella multiformis gen. nov., sp. nov., a member of the family Sutterellaceae and Sutterella megalosphaeroides sp. nov., isolated from human faeces.</title>
        <authorList>
            <person name="Sakamoto M."/>
            <person name="Ikeyama N."/>
            <person name="Kunihiro T."/>
            <person name="Iino T."/>
            <person name="Yuki M."/>
            <person name="Ohkuma M."/>
        </authorList>
    </citation>
    <scope>NUCLEOTIDE SEQUENCE [LARGE SCALE GENOMIC DNA]</scope>
    <source>
        <strain evidence="16 17">4NBBH2</strain>
    </source>
</reference>
<evidence type="ECO:0000256" key="9">
    <source>
        <dbReference type="ARBA" id="ARBA00022691"/>
    </source>
</evidence>
<dbReference type="InterPro" id="IPR001678">
    <property type="entry name" value="MeTrfase_RsmB-F_NOP2_dom"/>
</dbReference>
<feature type="active site" description="Nucleophile" evidence="14">
    <location>
        <position position="373"/>
    </location>
</feature>
<dbReference type="FunFam" id="3.40.50.150:FF:000022">
    <property type="entry name" value="Ribosomal RNA small subunit methyltransferase B"/>
    <property type="match status" value="1"/>
</dbReference>
<dbReference type="Proteomes" id="UP000266091">
    <property type="component" value="Unassembled WGS sequence"/>
</dbReference>
<evidence type="ECO:0000256" key="8">
    <source>
        <dbReference type="ARBA" id="ARBA00022679"/>
    </source>
</evidence>
<dbReference type="GO" id="GO:0006355">
    <property type="term" value="P:regulation of DNA-templated transcription"/>
    <property type="evidence" value="ECO:0007669"/>
    <property type="project" value="InterPro"/>
</dbReference>
<evidence type="ECO:0000259" key="15">
    <source>
        <dbReference type="PROSITE" id="PS51686"/>
    </source>
</evidence>
<evidence type="ECO:0000256" key="7">
    <source>
        <dbReference type="ARBA" id="ARBA00022603"/>
    </source>
</evidence>
<dbReference type="InterPro" id="IPR054728">
    <property type="entry name" value="RsmB-like_ferredoxin"/>
</dbReference>
<dbReference type="Gene3D" id="1.10.940.10">
    <property type="entry name" value="NusB-like"/>
    <property type="match status" value="1"/>
</dbReference>
<dbReference type="Pfam" id="PF01189">
    <property type="entry name" value="Methyltr_RsmB-F"/>
    <property type="match status" value="1"/>
</dbReference>
<dbReference type="GO" id="GO:0006364">
    <property type="term" value="P:rRNA processing"/>
    <property type="evidence" value="ECO:0007669"/>
    <property type="project" value="UniProtKB-KW"/>
</dbReference>